<dbReference type="Pfam" id="PF02561">
    <property type="entry name" value="FliS"/>
    <property type="match status" value="1"/>
</dbReference>
<keyword evidence="6" id="KW-0969">Cilium</keyword>
<keyword evidence="4" id="KW-1005">Bacterial flagellum biogenesis</keyword>
<dbReference type="SUPFAM" id="SSF101116">
    <property type="entry name" value="Flagellar export chaperone FliS"/>
    <property type="match status" value="1"/>
</dbReference>
<dbReference type="GO" id="GO:0071973">
    <property type="term" value="P:bacterial-type flagellum-dependent cell motility"/>
    <property type="evidence" value="ECO:0007669"/>
    <property type="project" value="TreeGrafter"/>
</dbReference>
<evidence type="ECO:0000256" key="1">
    <source>
        <dbReference type="ARBA" id="ARBA00004514"/>
    </source>
</evidence>
<evidence type="ECO:0000313" key="7">
    <source>
        <dbReference type="Proteomes" id="UP000549765"/>
    </source>
</evidence>
<comment type="similarity">
    <text evidence="2">Belongs to the FliS family.</text>
</comment>
<evidence type="ECO:0000256" key="2">
    <source>
        <dbReference type="ARBA" id="ARBA00008787"/>
    </source>
</evidence>
<reference evidence="6 7" key="1">
    <citation type="submission" date="2020-04" db="EMBL/GenBank/DDBJ databases">
        <title>MicrobeNet Type strains.</title>
        <authorList>
            <person name="Nicholson A.C."/>
        </authorList>
    </citation>
    <scope>NUCLEOTIDE SEQUENCE [LARGE SCALE GENOMIC DNA]</scope>
    <source>
        <strain evidence="6 7">CCUG 61472</strain>
    </source>
</reference>
<gene>
    <name evidence="6" type="primary">fliS</name>
    <name evidence="6" type="ORF">HF964_04040</name>
</gene>
<comment type="caution">
    <text evidence="6">The sequence shown here is derived from an EMBL/GenBank/DDBJ whole genome shotgun (WGS) entry which is preliminary data.</text>
</comment>
<dbReference type="Proteomes" id="UP000549765">
    <property type="component" value="Unassembled WGS sequence"/>
</dbReference>
<dbReference type="GO" id="GO:0005829">
    <property type="term" value="C:cytosol"/>
    <property type="evidence" value="ECO:0007669"/>
    <property type="project" value="UniProtKB-SubCell"/>
</dbReference>
<proteinExistence type="inferred from homology"/>
<dbReference type="PIRSF" id="PIRSF039090">
    <property type="entry name" value="Flis"/>
    <property type="match status" value="1"/>
</dbReference>
<dbReference type="RefSeq" id="WP_168721782.1">
    <property type="nucleotide sequence ID" value="NZ_JAAXPN010000003.1"/>
</dbReference>
<name>A0A7X6N4T7_9LACO</name>
<dbReference type="PANTHER" id="PTHR34773">
    <property type="entry name" value="FLAGELLAR SECRETION CHAPERONE FLIS"/>
    <property type="match status" value="1"/>
</dbReference>
<evidence type="ECO:0000256" key="3">
    <source>
        <dbReference type="ARBA" id="ARBA00022490"/>
    </source>
</evidence>
<organism evidence="6 7">
    <name type="scientific">Periweissella fabalis</name>
    <dbReference type="NCBI Taxonomy" id="1070421"/>
    <lineage>
        <taxon>Bacteria</taxon>
        <taxon>Bacillati</taxon>
        <taxon>Bacillota</taxon>
        <taxon>Bacilli</taxon>
        <taxon>Lactobacillales</taxon>
        <taxon>Lactobacillaceae</taxon>
        <taxon>Periweissella</taxon>
    </lineage>
</organism>
<dbReference type="Gene3D" id="1.20.120.340">
    <property type="entry name" value="Flagellar protein FliS"/>
    <property type="match status" value="1"/>
</dbReference>
<keyword evidence="5" id="KW-0143">Chaperone</keyword>
<dbReference type="NCBIfam" id="TIGR00208">
    <property type="entry name" value="fliS"/>
    <property type="match status" value="1"/>
</dbReference>
<dbReference type="EMBL" id="JAAXPN010000003">
    <property type="protein sequence ID" value="NKZ23980.1"/>
    <property type="molecule type" value="Genomic_DNA"/>
</dbReference>
<dbReference type="GO" id="GO:0044780">
    <property type="term" value="P:bacterial-type flagellum assembly"/>
    <property type="evidence" value="ECO:0007669"/>
    <property type="project" value="InterPro"/>
</dbReference>
<dbReference type="PANTHER" id="PTHR34773:SF1">
    <property type="entry name" value="FLAGELLAR SECRETION CHAPERONE FLIS"/>
    <property type="match status" value="1"/>
</dbReference>
<keyword evidence="6" id="KW-0282">Flagellum</keyword>
<accession>A0A7X6N4T7</accession>
<keyword evidence="7" id="KW-1185">Reference proteome</keyword>
<dbReference type="InterPro" id="IPR003713">
    <property type="entry name" value="FliS"/>
</dbReference>
<dbReference type="AlphaFoldDB" id="A0A7X6N4T7"/>
<dbReference type="CDD" id="cd16098">
    <property type="entry name" value="FliS"/>
    <property type="match status" value="1"/>
</dbReference>
<evidence type="ECO:0000256" key="4">
    <source>
        <dbReference type="ARBA" id="ARBA00022795"/>
    </source>
</evidence>
<evidence type="ECO:0000256" key="5">
    <source>
        <dbReference type="ARBA" id="ARBA00023186"/>
    </source>
</evidence>
<dbReference type="InterPro" id="IPR036584">
    <property type="entry name" value="FliS_sf"/>
</dbReference>
<protein>
    <submittedName>
        <fullName evidence="6">Flagellar export chaperone FliS</fullName>
    </submittedName>
</protein>
<keyword evidence="6" id="KW-0966">Cell projection</keyword>
<keyword evidence="3" id="KW-0963">Cytoplasm</keyword>
<sequence length="123" mass="13776">MMNYQQTNQSYLKNQVMSASPAQLISMLMAGAIKNVKLAQKAIEAEDKPKTHAKILLAQDIILELKYAVNQDVEGSVGPELINLYDYMYEQLVQANINNDSAKLAEVDTLMTDLLVTWKQLEG</sequence>
<evidence type="ECO:0000313" key="6">
    <source>
        <dbReference type="EMBL" id="NKZ23980.1"/>
    </source>
</evidence>
<comment type="subcellular location">
    <subcellularLocation>
        <location evidence="1">Cytoplasm</location>
        <location evidence="1">Cytosol</location>
    </subcellularLocation>
</comment>